<evidence type="ECO:0000259" key="6">
    <source>
        <dbReference type="Pfam" id="PF04932"/>
    </source>
</evidence>
<feature type="transmembrane region" description="Helical" evidence="5">
    <location>
        <begin position="134"/>
        <end position="161"/>
    </location>
</feature>
<feature type="transmembrane region" description="Helical" evidence="5">
    <location>
        <begin position="316"/>
        <end position="331"/>
    </location>
</feature>
<dbReference type="AlphaFoldDB" id="A0AB73BYW9"/>
<dbReference type="PANTHER" id="PTHR37422">
    <property type="entry name" value="TEICHURONIC ACID BIOSYNTHESIS PROTEIN TUAE"/>
    <property type="match status" value="1"/>
</dbReference>
<feature type="transmembrane region" description="Helical" evidence="5">
    <location>
        <begin position="97"/>
        <end position="114"/>
    </location>
</feature>
<comment type="caution">
    <text evidence="7">The sequence shown here is derived from an EMBL/GenBank/DDBJ whole genome shotgun (WGS) entry which is preliminary data.</text>
</comment>
<proteinExistence type="predicted"/>
<feature type="domain" description="O-antigen ligase-related" evidence="6">
    <location>
        <begin position="299"/>
        <end position="446"/>
    </location>
</feature>
<dbReference type="InterPro" id="IPR051533">
    <property type="entry name" value="WaaL-like"/>
</dbReference>
<accession>A0AB73BYW9</accession>
<name>A0AB73BYW9_9FUSO</name>
<evidence type="ECO:0000313" key="7">
    <source>
        <dbReference type="EMBL" id="KDE65391.1"/>
    </source>
</evidence>
<feature type="transmembrane region" description="Helical" evidence="5">
    <location>
        <begin position="60"/>
        <end position="76"/>
    </location>
</feature>
<feature type="transmembrane region" description="Helical" evidence="5">
    <location>
        <begin position="437"/>
        <end position="457"/>
    </location>
</feature>
<feature type="transmembrane region" description="Helical" evidence="5">
    <location>
        <begin position="35"/>
        <end position="54"/>
    </location>
</feature>
<dbReference type="EMBL" id="JAAC01000008">
    <property type="protein sequence ID" value="KDE65391.1"/>
    <property type="molecule type" value="Genomic_DNA"/>
</dbReference>
<evidence type="ECO:0000256" key="1">
    <source>
        <dbReference type="ARBA" id="ARBA00004141"/>
    </source>
</evidence>
<dbReference type="RefSeq" id="WP_035932409.1">
    <property type="nucleotide sequence ID" value="NZ_JAAC01000008.1"/>
</dbReference>
<feature type="transmembrane region" description="Helical" evidence="5">
    <location>
        <begin position="270"/>
        <end position="288"/>
    </location>
</feature>
<feature type="transmembrane region" description="Helical" evidence="5">
    <location>
        <begin position="469"/>
        <end position="489"/>
    </location>
</feature>
<dbReference type="InterPro" id="IPR007016">
    <property type="entry name" value="O-antigen_ligase-rel_domated"/>
</dbReference>
<dbReference type="Pfam" id="PF04932">
    <property type="entry name" value="Wzy_C"/>
    <property type="match status" value="1"/>
</dbReference>
<dbReference type="Proteomes" id="UP000027473">
    <property type="component" value="Unassembled WGS sequence"/>
</dbReference>
<keyword evidence="3 5" id="KW-1133">Transmembrane helix</keyword>
<feature type="transmembrane region" description="Helical" evidence="5">
    <location>
        <begin position="177"/>
        <end position="199"/>
    </location>
</feature>
<protein>
    <recommendedName>
        <fullName evidence="6">O-antigen ligase-related domain-containing protein</fullName>
    </recommendedName>
</protein>
<dbReference type="PANTHER" id="PTHR37422:SF17">
    <property type="entry name" value="O-ANTIGEN LIGASE"/>
    <property type="match status" value="1"/>
</dbReference>
<comment type="subcellular location">
    <subcellularLocation>
        <location evidence="1">Membrane</location>
        <topology evidence="1">Multi-pass membrane protein</topology>
    </subcellularLocation>
</comment>
<feature type="transmembrane region" description="Helical" evidence="5">
    <location>
        <begin position="295"/>
        <end position="310"/>
    </location>
</feature>
<gene>
    <name evidence="7" type="ORF">FUSO3_00985</name>
</gene>
<evidence type="ECO:0000256" key="3">
    <source>
        <dbReference type="ARBA" id="ARBA00022989"/>
    </source>
</evidence>
<dbReference type="GO" id="GO:0016020">
    <property type="term" value="C:membrane"/>
    <property type="evidence" value="ECO:0007669"/>
    <property type="project" value="UniProtKB-SubCell"/>
</dbReference>
<keyword evidence="2 5" id="KW-0812">Transmembrane</keyword>
<reference evidence="7 8" key="1">
    <citation type="submission" date="2014-01" db="EMBL/GenBank/DDBJ databases">
        <title>Comparative genomics of Fusobacterium necrophorum wild isolates.</title>
        <authorList>
            <person name="Kittichotirat W."/>
            <person name="Bumgarner R.E."/>
            <person name="Lawrence P."/>
        </authorList>
    </citation>
    <scope>NUCLEOTIDE SEQUENCE [LARGE SCALE GENOMIC DNA]</scope>
    <source>
        <strain evidence="7 8">BL</strain>
    </source>
</reference>
<evidence type="ECO:0000313" key="8">
    <source>
        <dbReference type="Proteomes" id="UP000027473"/>
    </source>
</evidence>
<feature type="transmembrane region" description="Helical" evidence="5">
    <location>
        <begin position="211"/>
        <end position="227"/>
    </location>
</feature>
<evidence type="ECO:0000256" key="5">
    <source>
        <dbReference type="SAM" id="Phobius"/>
    </source>
</evidence>
<feature type="transmembrane region" description="Helical" evidence="5">
    <location>
        <begin position="239"/>
        <end position="258"/>
    </location>
</feature>
<feature type="transmembrane region" description="Helical" evidence="5">
    <location>
        <begin position="340"/>
        <end position="357"/>
    </location>
</feature>
<feature type="transmembrane region" description="Helical" evidence="5">
    <location>
        <begin position="6"/>
        <end position="26"/>
    </location>
</feature>
<sequence>MILKQWNNFGVPLGIFSFLGIIQFLIRNSSDQKMLILGIFFLYLSSLLFVYSFQSILKEKDMGLFFFLGILFPYYFQKHPYVFKDLMRESHNIRNINYVYIFIFSIFFLKYFFYNTEKNWKEYLEVENIRNYLLYLMTFFILRAKDIKMIGFFYGIVVFVFCYKKDWNILLEKRKKICLLFLVLLFLFFSYMSNYVWGIPNQFGEQLLGNYVYNYFLLLILLLIPISEEMMKKIKMSTAISLFYPILLIVLEWIQNHYTLEIAMGTEEWTSIWAVRAGLVSLISLFFYLSEKRKVYLFGVIFSLLSLFLGQGRGPILSFIASFCILFFFFYEKKTDRKKVFTSLGIVLLLLFVIYNTENYIIKKFQLVFLGADSSTNTRIELYHGAIEQWKSQKWTGYGLGSYKETVELLKQEYLEKYDLSRIPHAHNNILELLRSLGILGTFIYIFLNGYLCFWLLGKYWKTREKLYILPFILIVNFELSGITDFSLMMYKSQLLLFFICSLSLSYTVSMSTDVEKI</sequence>
<evidence type="ECO:0000256" key="4">
    <source>
        <dbReference type="ARBA" id="ARBA00023136"/>
    </source>
</evidence>
<keyword evidence="4 5" id="KW-0472">Membrane</keyword>
<evidence type="ECO:0000256" key="2">
    <source>
        <dbReference type="ARBA" id="ARBA00022692"/>
    </source>
</evidence>
<organism evidence="7 8">
    <name type="scientific">Fusobacterium necrophorum BL</name>
    <dbReference type="NCBI Taxonomy" id="1441732"/>
    <lineage>
        <taxon>Bacteria</taxon>
        <taxon>Fusobacteriati</taxon>
        <taxon>Fusobacteriota</taxon>
        <taxon>Fusobacteriia</taxon>
        <taxon>Fusobacteriales</taxon>
        <taxon>Fusobacteriaceae</taxon>
        <taxon>Fusobacterium</taxon>
    </lineage>
</organism>